<dbReference type="PROSITE" id="PS50928">
    <property type="entry name" value="ABC_TM1"/>
    <property type="match status" value="1"/>
</dbReference>
<dbReference type="EMBL" id="JOTM01000021">
    <property type="protein sequence ID" value="KEK23046.1"/>
    <property type="molecule type" value="Genomic_DNA"/>
</dbReference>
<feature type="transmembrane region" description="Helical" evidence="7">
    <location>
        <begin position="6"/>
        <end position="28"/>
    </location>
</feature>
<evidence type="ECO:0000259" key="8">
    <source>
        <dbReference type="PROSITE" id="PS50928"/>
    </source>
</evidence>
<dbReference type="PANTHER" id="PTHR30465">
    <property type="entry name" value="INNER MEMBRANE ABC TRANSPORTER"/>
    <property type="match status" value="1"/>
</dbReference>
<feature type="transmembrane region" description="Helical" evidence="7">
    <location>
        <begin position="94"/>
        <end position="123"/>
    </location>
</feature>
<keyword evidence="5 7" id="KW-1133">Transmembrane helix</keyword>
<dbReference type="InterPro" id="IPR035906">
    <property type="entry name" value="MetI-like_sf"/>
</dbReference>
<organism evidence="9 10">
    <name type="scientific">Bacillus gaemokensis</name>
    <dbReference type="NCBI Taxonomy" id="574375"/>
    <lineage>
        <taxon>Bacteria</taxon>
        <taxon>Bacillati</taxon>
        <taxon>Bacillota</taxon>
        <taxon>Bacilli</taxon>
        <taxon>Bacillales</taxon>
        <taxon>Bacillaceae</taxon>
        <taxon>Bacillus</taxon>
        <taxon>Bacillus cereus group</taxon>
    </lineage>
</organism>
<protein>
    <recommendedName>
        <fullName evidence="8">ABC transmembrane type-1 domain-containing protein</fullName>
    </recommendedName>
</protein>
<keyword evidence="4 7" id="KW-0812">Transmembrane</keyword>
<dbReference type="SUPFAM" id="SSF161098">
    <property type="entry name" value="MetI-like"/>
    <property type="match status" value="1"/>
</dbReference>
<evidence type="ECO:0000313" key="9">
    <source>
        <dbReference type="EMBL" id="KEK23046.1"/>
    </source>
</evidence>
<evidence type="ECO:0000256" key="2">
    <source>
        <dbReference type="ARBA" id="ARBA00022448"/>
    </source>
</evidence>
<keyword evidence="2 7" id="KW-0813">Transport</keyword>
<evidence type="ECO:0000313" key="10">
    <source>
        <dbReference type="Proteomes" id="UP000027778"/>
    </source>
</evidence>
<proteinExistence type="inferred from homology"/>
<dbReference type="eggNOG" id="COG0601">
    <property type="taxonomic scope" value="Bacteria"/>
</dbReference>
<comment type="subcellular location">
    <subcellularLocation>
        <location evidence="1 7">Cell membrane</location>
        <topology evidence="1 7">Multi-pass membrane protein</topology>
    </subcellularLocation>
</comment>
<feature type="transmembrane region" description="Helical" evidence="7">
    <location>
        <begin position="135"/>
        <end position="156"/>
    </location>
</feature>
<dbReference type="PANTHER" id="PTHR30465:SF44">
    <property type="entry name" value="ABC-TYPE DIPEPTIDE_OLIGOPEPTIDE TRANSPORT SYSTEM, PERMEASE COMPONENT"/>
    <property type="match status" value="1"/>
</dbReference>
<gene>
    <name evidence="9" type="ORF">BAGA_14550</name>
</gene>
<feature type="transmembrane region" description="Helical" evidence="7">
    <location>
        <begin position="234"/>
        <end position="252"/>
    </location>
</feature>
<dbReference type="GO" id="GO:0005886">
    <property type="term" value="C:plasma membrane"/>
    <property type="evidence" value="ECO:0007669"/>
    <property type="project" value="UniProtKB-SubCell"/>
</dbReference>
<reference evidence="9 10" key="1">
    <citation type="submission" date="2014-06" db="EMBL/GenBank/DDBJ databases">
        <title>Draft genome sequence of Bacillus gaemokensis JCM 15801 (MCCC 1A00707).</title>
        <authorList>
            <person name="Lai Q."/>
            <person name="Liu Y."/>
            <person name="Shao Z."/>
        </authorList>
    </citation>
    <scope>NUCLEOTIDE SEQUENCE [LARGE SCALE GENOMIC DNA]</scope>
    <source>
        <strain evidence="9 10">JCM 15801</strain>
    </source>
</reference>
<dbReference type="AlphaFoldDB" id="A0A073K940"/>
<dbReference type="OrthoDB" id="2958608at2"/>
<evidence type="ECO:0000256" key="4">
    <source>
        <dbReference type="ARBA" id="ARBA00022692"/>
    </source>
</evidence>
<dbReference type="Gene3D" id="1.10.3720.10">
    <property type="entry name" value="MetI-like"/>
    <property type="match status" value="1"/>
</dbReference>
<evidence type="ECO:0000256" key="3">
    <source>
        <dbReference type="ARBA" id="ARBA00022475"/>
    </source>
</evidence>
<feature type="transmembrane region" description="Helical" evidence="7">
    <location>
        <begin position="272"/>
        <end position="295"/>
    </location>
</feature>
<sequence>MLKKTISIIVQLCIMIMTFVVIVSLPMLFIEEKQLGIHIDYFFTQCIHVISSLMHPEELKMKMATQVATASNNVQIFKMQEREFPLFPFIFHPYIYSLTLTFGAFIVSVCSSFLCSIIIAIATKRIQRVVEEVMFFLKTIPDIFLIFFLQLLMVSIYRYTGVLPFHPFSTMQNSSIVLPILILAIIPTISLFQFQLLLIKEEQQKDYVIFARAKGFGNMYILCKHIFRNIVTSIVNHIESIVLALITSLFVFEYMFNIRGLFSILISGQDPAVIVYLLLLFIIPIYGVIVGLNWLRRKLYA</sequence>
<dbReference type="RefSeq" id="WP_033676311.1">
    <property type="nucleotide sequence ID" value="NZ_JOTM01000021.1"/>
</dbReference>
<dbReference type="Proteomes" id="UP000027778">
    <property type="component" value="Unassembled WGS sequence"/>
</dbReference>
<comment type="caution">
    <text evidence="9">The sequence shown here is derived from an EMBL/GenBank/DDBJ whole genome shotgun (WGS) entry which is preliminary data.</text>
</comment>
<evidence type="ECO:0000256" key="5">
    <source>
        <dbReference type="ARBA" id="ARBA00022989"/>
    </source>
</evidence>
<dbReference type="CDD" id="cd06261">
    <property type="entry name" value="TM_PBP2"/>
    <property type="match status" value="1"/>
</dbReference>
<comment type="similarity">
    <text evidence="7">Belongs to the binding-protein-dependent transport system permease family.</text>
</comment>
<keyword evidence="3" id="KW-1003">Cell membrane</keyword>
<evidence type="ECO:0000256" key="1">
    <source>
        <dbReference type="ARBA" id="ARBA00004651"/>
    </source>
</evidence>
<dbReference type="InterPro" id="IPR000515">
    <property type="entry name" value="MetI-like"/>
</dbReference>
<dbReference type="Pfam" id="PF00528">
    <property type="entry name" value="BPD_transp_1"/>
    <property type="match status" value="1"/>
</dbReference>
<evidence type="ECO:0000256" key="7">
    <source>
        <dbReference type="RuleBase" id="RU363032"/>
    </source>
</evidence>
<dbReference type="GO" id="GO:0055085">
    <property type="term" value="P:transmembrane transport"/>
    <property type="evidence" value="ECO:0007669"/>
    <property type="project" value="InterPro"/>
</dbReference>
<evidence type="ECO:0000256" key="6">
    <source>
        <dbReference type="ARBA" id="ARBA00023136"/>
    </source>
</evidence>
<keyword evidence="10" id="KW-1185">Reference proteome</keyword>
<dbReference type="STRING" id="574375.AZF08_22510"/>
<name>A0A073K940_9BACI</name>
<accession>A0A073K940</accession>
<keyword evidence="6 7" id="KW-0472">Membrane</keyword>
<feature type="transmembrane region" description="Helical" evidence="7">
    <location>
        <begin position="176"/>
        <end position="199"/>
    </location>
</feature>
<feature type="domain" description="ABC transmembrane type-1" evidence="8">
    <location>
        <begin position="94"/>
        <end position="290"/>
    </location>
</feature>